<proteinExistence type="predicted"/>
<dbReference type="Proteomes" id="UP000250086">
    <property type="component" value="Unassembled WGS sequence"/>
</dbReference>
<dbReference type="AlphaFoldDB" id="A0A2X0WBN5"/>
<accession>A0A2X0WBN5</accession>
<keyword evidence="2" id="KW-1185">Reference proteome</keyword>
<dbReference type="EMBL" id="UAPV01000006">
    <property type="protein sequence ID" value="SPT78898.1"/>
    <property type="molecule type" value="Genomic_DNA"/>
</dbReference>
<organism evidence="1 2">
    <name type="scientific">Anaerobiospirillum thomasii</name>
    <dbReference type="NCBI Taxonomy" id="179995"/>
    <lineage>
        <taxon>Bacteria</taxon>
        <taxon>Pseudomonadati</taxon>
        <taxon>Pseudomonadota</taxon>
        <taxon>Gammaproteobacteria</taxon>
        <taxon>Aeromonadales</taxon>
        <taxon>Succinivibrionaceae</taxon>
        <taxon>Anaerobiospirillum</taxon>
    </lineage>
</organism>
<reference evidence="1 2" key="1">
    <citation type="submission" date="2018-06" db="EMBL/GenBank/DDBJ databases">
        <authorList>
            <consortium name="Pathogen Informatics"/>
            <person name="Doyle S."/>
        </authorList>
    </citation>
    <scope>NUCLEOTIDE SEQUENCE [LARGE SCALE GENOMIC DNA]</scope>
    <source>
        <strain evidence="1 2">NCTC13093</strain>
    </source>
</reference>
<gene>
    <name evidence="1" type="ORF">NCTC13093_02530</name>
</gene>
<protein>
    <submittedName>
        <fullName evidence="1">Uncharacterized protein</fullName>
    </submittedName>
</protein>
<evidence type="ECO:0000313" key="1">
    <source>
        <dbReference type="EMBL" id="SPT78898.1"/>
    </source>
</evidence>
<name>A0A2X0WBN5_9GAMM</name>
<sequence>MRVCRAATLLLLSLIPKLRYCVQRALSDSDPKHNEELIAAVRGLRLLDDEQINRALQMRSICNDEDVTPDLQVRFIDNGSSADEIKAGKVTYKGFEGLNLDYCKDIVTDGVLTHLTPAPGYSYERWMPLCFTPWPHHLLAVYRRL</sequence>
<evidence type="ECO:0000313" key="2">
    <source>
        <dbReference type="Proteomes" id="UP000250086"/>
    </source>
</evidence>